<evidence type="ECO:0000256" key="3">
    <source>
        <dbReference type="ARBA" id="ARBA00022617"/>
    </source>
</evidence>
<keyword evidence="4 8" id="KW-0479">Metal-binding</keyword>
<dbReference type="SUPFAM" id="SSF46626">
    <property type="entry name" value="Cytochrome c"/>
    <property type="match status" value="2"/>
</dbReference>
<dbReference type="PROSITE" id="PS51007">
    <property type="entry name" value="CYTC"/>
    <property type="match status" value="2"/>
</dbReference>
<name>A0ABS3TQU2_9PSED</name>
<feature type="domain" description="Cytochrome c" evidence="10">
    <location>
        <begin position="30"/>
        <end position="115"/>
    </location>
</feature>
<dbReference type="InterPro" id="IPR036909">
    <property type="entry name" value="Cyt_c-like_dom_sf"/>
</dbReference>
<evidence type="ECO:0000313" key="11">
    <source>
        <dbReference type="EMBL" id="MBO3276027.1"/>
    </source>
</evidence>
<sequence length="207" mass="22951">MRIVPLLLAILAPFALAGETALERFNTVMADPQQREQAYAAGQERITLCGHCHGEDGNSKRDYIPNLAAQNPRYLFNAFEKYANGERSDYVMSRLAKTLSQEERVDIAVYFSQQEVRPVAGAVDETLRGEGAVLFQQVCVACHGQQALGLENAPRLAGQPAEYLRRTLTRYRDKDPRRAGSVMLGVAGQLADRQIAALADYLQQLQP</sequence>
<dbReference type="Pfam" id="PF00034">
    <property type="entry name" value="Cytochrom_C"/>
    <property type="match status" value="1"/>
</dbReference>
<comment type="caution">
    <text evidence="11">The sequence shown here is derived from an EMBL/GenBank/DDBJ whole genome shotgun (WGS) entry which is preliminary data.</text>
</comment>
<evidence type="ECO:0000256" key="1">
    <source>
        <dbReference type="ARBA" id="ARBA00004418"/>
    </source>
</evidence>
<keyword evidence="9" id="KW-0732">Signal</keyword>
<reference evidence="11 12" key="1">
    <citation type="submission" date="2020-12" db="EMBL/GenBank/DDBJ databases">
        <title>Pseudomonas schmalbachii sp. nov. isolated from millipede gut.</title>
        <authorList>
            <person name="Shelomi M."/>
        </authorList>
    </citation>
    <scope>NUCLEOTIDE SEQUENCE [LARGE SCALE GENOMIC DNA]</scope>
    <source>
        <strain evidence="11 12">Milli4</strain>
    </source>
</reference>
<dbReference type="EMBL" id="JAELYA010000004">
    <property type="protein sequence ID" value="MBO3276027.1"/>
    <property type="molecule type" value="Genomic_DNA"/>
</dbReference>
<feature type="domain" description="Cytochrome c" evidence="10">
    <location>
        <begin position="126"/>
        <end position="206"/>
    </location>
</feature>
<feature type="chain" id="PRO_5047057119" evidence="9">
    <location>
        <begin position="18"/>
        <end position="207"/>
    </location>
</feature>
<feature type="signal peptide" evidence="9">
    <location>
        <begin position="1"/>
        <end position="17"/>
    </location>
</feature>
<comment type="subcellular location">
    <subcellularLocation>
        <location evidence="1">Periplasm</location>
    </subcellularLocation>
</comment>
<gene>
    <name evidence="11" type="ORF">JFY56_12400</name>
</gene>
<evidence type="ECO:0000256" key="8">
    <source>
        <dbReference type="PROSITE-ProRule" id="PRU00433"/>
    </source>
</evidence>
<dbReference type="InterPro" id="IPR024167">
    <property type="entry name" value="Cytochrome_c4-like"/>
</dbReference>
<evidence type="ECO:0000256" key="5">
    <source>
        <dbReference type="ARBA" id="ARBA00022764"/>
    </source>
</evidence>
<evidence type="ECO:0000259" key="10">
    <source>
        <dbReference type="PROSITE" id="PS51007"/>
    </source>
</evidence>
<protein>
    <submittedName>
        <fullName evidence="11">C-type cytochrome</fullName>
    </submittedName>
</protein>
<proteinExistence type="predicted"/>
<dbReference type="Proteomes" id="UP000669060">
    <property type="component" value="Unassembled WGS sequence"/>
</dbReference>
<evidence type="ECO:0000256" key="7">
    <source>
        <dbReference type="ARBA" id="ARBA00023004"/>
    </source>
</evidence>
<dbReference type="PANTHER" id="PTHR33751:SF9">
    <property type="entry name" value="CYTOCHROME C4"/>
    <property type="match status" value="1"/>
</dbReference>
<accession>A0ABS3TQU2</accession>
<evidence type="ECO:0000256" key="4">
    <source>
        <dbReference type="ARBA" id="ARBA00022723"/>
    </source>
</evidence>
<evidence type="ECO:0000256" key="2">
    <source>
        <dbReference type="ARBA" id="ARBA00022448"/>
    </source>
</evidence>
<evidence type="ECO:0000256" key="6">
    <source>
        <dbReference type="ARBA" id="ARBA00022982"/>
    </source>
</evidence>
<evidence type="ECO:0000313" key="12">
    <source>
        <dbReference type="Proteomes" id="UP000669060"/>
    </source>
</evidence>
<organism evidence="11 12">
    <name type="scientific">Pseudomonas schmalbachii</name>
    <dbReference type="NCBI Taxonomy" id="2816993"/>
    <lineage>
        <taxon>Bacteria</taxon>
        <taxon>Pseudomonadati</taxon>
        <taxon>Pseudomonadota</taxon>
        <taxon>Gammaproteobacteria</taxon>
        <taxon>Pseudomonadales</taxon>
        <taxon>Pseudomonadaceae</taxon>
        <taxon>Pseudomonas</taxon>
    </lineage>
</organism>
<dbReference type="Gene3D" id="1.10.760.10">
    <property type="entry name" value="Cytochrome c-like domain"/>
    <property type="match status" value="2"/>
</dbReference>
<evidence type="ECO:0000256" key="9">
    <source>
        <dbReference type="SAM" id="SignalP"/>
    </source>
</evidence>
<keyword evidence="12" id="KW-1185">Reference proteome</keyword>
<keyword evidence="6" id="KW-0249">Electron transport</keyword>
<dbReference type="InterPro" id="IPR050597">
    <property type="entry name" value="Cytochrome_c_Oxidase_Subunit"/>
</dbReference>
<dbReference type="PIRSF" id="PIRSF000005">
    <property type="entry name" value="Cytochrome_c4"/>
    <property type="match status" value="1"/>
</dbReference>
<keyword evidence="7 8" id="KW-0408">Iron</keyword>
<dbReference type="PANTHER" id="PTHR33751">
    <property type="entry name" value="CBB3-TYPE CYTOCHROME C OXIDASE SUBUNIT FIXP"/>
    <property type="match status" value="1"/>
</dbReference>
<dbReference type="InterPro" id="IPR009056">
    <property type="entry name" value="Cyt_c-like_dom"/>
</dbReference>
<keyword evidence="5" id="KW-0574">Periplasm</keyword>
<keyword evidence="3 8" id="KW-0349">Heme</keyword>
<keyword evidence="2" id="KW-0813">Transport</keyword>
<dbReference type="RefSeq" id="WP_208314058.1">
    <property type="nucleotide sequence ID" value="NZ_JAELYA010000004.1"/>
</dbReference>